<dbReference type="PANTHER" id="PTHR15371">
    <property type="entry name" value="TIM23"/>
    <property type="match status" value="1"/>
</dbReference>
<keyword evidence="2 5" id="KW-0812">Transmembrane</keyword>
<evidence type="ECO:0000256" key="4">
    <source>
        <dbReference type="ARBA" id="ARBA00023136"/>
    </source>
</evidence>
<dbReference type="GO" id="GO:0005744">
    <property type="term" value="C:TIM23 mitochondrial import inner membrane translocase complex"/>
    <property type="evidence" value="ECO:0007669"/>
    <property type="project" value="TreeGrafter"/>
</dbReference>
<comment type="subcellular location">
    <subcellularLocation>
        <location evidence="1">Membrane</location>
        <topology evidence="1">Multi-pass membrane protein</topology>
    </subcellularLocation>
</comment>
<dbReference type="GO" id="GO:0030150">
    <property type="term" value="P:protein import into mitochondrial matrix"/>
    <property type="evidence" value="ECO:0007669"/>
    <property type="project" value="TreeGrafter"/>
</dbReference>
<dbReference type="Pfam" id="PF02466">
    <property type="entry name" value="Tim17"/>
    <property type="match status" value="1"/>
</dbReference>
<organism evidence="6 7">
    <name type="scientific">Meloidogyne graminicola</name>
    <dbReference type="NCBI Taxonomy" id="189291"/>
    <lineage>
        <taxon>Eukaryota</taxon>
        <taxon>Metazoa</taxon>
        <taxon>Ecdysozoa</taxon>
        <taxon>Nematoda</taxon>
        <taxon>Chromadorea</taxon>
        <taxon>Rhabditida</taxon>
        <taxon>Tylenchina</taxon>
        <taxon>Tylenchomorpha</taxon>
        <taxon>Tylenchoidea</taxon>
        <taxon>Meloidogynidae</taxon>
        <taxon>Meloidogyninae</taxon>
        <taxon>Meloidogyne</taxon>
    </lineage>
</organism>
<sequence length="179" mass="19094">MSPYLQLDPSIFRNSQPQIILPEGYESGRGKFEFYMGYIGCAVGGAFLAGSLRGAFGELNNPMTKNLLSVSSTRPAITRLLNAATKYGSGYAQAAGTAVFIYCISELLLKTVRSQLFGSSDDLLNSFTGAGIAGALYRAPYGIKSSGMGAAVGIGLMGIWTVIDKDSRRSLVEMTKNMF</sequence>
<gene>
    <name evidence="6" type="ORF">Mgra_00006516</name>
</gene>
<dbReference type="PANTHER" id="PTHR15371:SF0">
    <property type="entry name" value="SD19278P"/>
    <property type="match status" value="1"/>
</dbReference>
<accession>A0A8S9ZKW0</accession>
<comment type="caution">
    <text evidence="6">The sequence shown here is derived from an EMBL/GenBank/DDBJ whole genome shotgun (WGS) entry which is preliminary data.</text>
</comment>
<evidence type="ECO:0000256" key="2">
    <source>
        <dbReference type="ARBA" id="ARBA00022692"/>
    </source>
</evidence>
<keyword evidence="4 5" id="KW-0472">Membrane</keyword>
<feature type="transmembrane region" description="Helical" evidence="5">
    <location>
        <begin position="145"/>
        <end position="163"/>
    </location>
</feature>
<dbReference type="AlphaFoldDB" id="A0A8S9ZKW0"/>
<reference evidence="6" key="1">
    <citation type="journal article" date="2020" name="Ecol. Evol.">
        <title>Genome structure and content of the rice root-knot nematode (Meloidogyne graminicola).</title>
        <authorList>
            <person name="Phan N.T."/>
            <person name="Danchin E.G.J."/>
            <person name="Klopp C."/>
            <person name="Perfus-Barbeoch L."/>
            <person name="Kozlowski D.K."/>
            <person name="Koutsovoulos G.D."/>
            <person name="Lopez-Roques C."/>
            <person name="Bouchez O."/>
            <person name="Zahm M."/>
            <person name="Besnard G."/>
            <person name="Bellafiore S."/>
        </authorList>
    </citation>
    <scope>NUCLEOTIDE SEQUENCE</scope>
    <source>
        <strain evidence="6">VN-18</strain>
    </source>
</reference>
<proteinExistence type="predicted"/>
<feature type="transmembrane region" description="Helical" evidence="5">
    <location>
        <begin position="90"/>
        <end position="109"/>
    </location>
</feature>
<evidence type="ECO:0000256" key="1">
    <source>
        <dbReference type="ARBA" id="ARBA00004141"/>
    </source>
</evidence>
<name>A0A8S9ZKW0_9BILA</name>
<evidence type="ECO:0000313" key="7">
    <source>
        <dbReference type="Proteomes" id="UP000605970"/>
    </source>
</evidence>
<evidence type="ECO:0000313" key="6">
    <source>
        <dbReference type="EMBL" id="KAF7634096.1"/>
    </source>
</evidence>
<keyword evidence="7" id="KW-1185">Reference proteome</keyword>
<feature type="transmembrane region" description="Helical" evidence="5">
    <location>
        <begin position="35"/>
        <end position="56"/>
    </location>
</feature>
<evidence type="ECO:0000256" key="5">
    <source>
        <dbReference type="SAM" id="Phobius"/>
    </source>
</evidence>
<evidence type="ECO:0000256" key="3">
    <source>
        <dbReference type="ARBA" id="ARBA00022989"/>
    </source>
</evidence>
<dbReference type="Proteomes" id="UP000605970">
    <property type="component" value="Unassembled WGS sequence"/>
</dbReference>
<evidence type="ECO:0008006" key="8">
    <source>
        <dbReference type="Google" id="ProtNLM"/>
    </source>
</evidence>
<protein>
    <recommendedName>
        <fullName evidence="8">Mitochondrial import inner membrane translocase subunit Tim23</fullName>
    </recommendedName>
</protein>
<dbReference type="InterPro" id="IPR045238">
    <property type="entry name" value="Tim23-like"/>
</dbReference>
<dbReference type="OrthoDB" id="159299at2759"/>
<dbReference type="GO" id="GO:0008320">
    <property type="term" value="F:protein transmembrane transporter activity"/>
    <property type="evidence" value="ECO:0007669"/>
    <property type="project" value="TreeGrafter"/>
</dbReference>
<dbReference type="EMBL" id="JABEBT010000064">
    <property type="protein sequence ID" value="KAF7634096.1"/>
    <property type="molecule type" value="Genomic_DNA"/>
</dbReference>
<keyword evidence="3 5" id="KW-1133">Transmembrane helix</keyword>